<evidence type="ECO:0000313" key="2">
    <source>
        <dbReference type="EMBL" id="OGE29600.1"/>
    </source>
</evidence>
<dbReference type="Proteomes" id="UP000177555">
    <property type="component" value="Unassembled WGS sequence"/>
</dbReference>
<sequence>MLIVVPAGIVLTEHVCKVVAVMMVLGVPRVIISVAMLVQLYQEAVQKMGKRVRSMKPTNVILAASIIVVQMDQTRNVKSLVVLDI</sequence>
<gene>
    <name evidence="2" type="ORF">A2867_00365</name>
</gene>
<evidence type="ECO:0000313" key="3">
    <source>
        <dbReference type="Proteomes" id="UP000177555"/>
    </source>
</evidence>
<dbReference type="EMBL" id="MFCP01000004">
    <property type="protein sequence ID" value="OGE29600.1"/>
    <property type="molecule type" value="Genomic_DNA"/>
</dbReference>
<keyword evidence="1" id="KW-0812">Transmembrane</keyword>
<protein>
    <submittedName>
        <fullName evidence="2">Uncharacterized protein</fullName>
    </submittedName>
</protein>
<reference evidence="2 3" key="1">
    <citation type="journal article" date="2016" name="Nat. Commun.">
        <title>Thousands of microbial genomes shed light on interconnected biogeochemical processes in an aquifer system.</title>
        <authorList>
            <person name="Anantharaman K."/>
            <person name="Brown C.T."/>
            <person name="Hug L.A."/>
            <person name="Sharon I."/>
            <person name="Castelle C.J."/>
            <person name="Probst A.J."/>
            <person name="Thomas B.C."/>
            <person name="Singh A."/>
            <person name="Wilkins M.J."/>
            <person name="Karaoz U."/>
            <person name="Brodie E.L."/>
            <person name="Williams K.H."/>
            <person name="Hubbard S.S."/>
            <person name="Banfield J.F."/>
        </authorList>
    </citation>
    <scope>NUCLEOTIDE SEQUENCE [LARGE SCALE GENOMIC DNA]</scope>
</reference>
<feature type="transmembrane region" description="Helical" evidence="1">
    <location>
        <begin position="20"/>
        <end position="41"/>
    </location>
</feature>
<dbReference type="AlphaFoldDB" id="A0A1F5JME8"/>
<name>A0A1F5JME8_9BACT</name>
<comment type="caution">
    <text evidence="2">The sequence shown here is derived from an EMBL/GenBank/DDBJ whole genome shotgun (WGS) entry which is preliminary data.</text>
</comment>
<accession>A0A1F5JME8</accession>
<evidence type="ECO:0000256" key="1">
    <source>
        <dbReference type="SAM" id="Phobius"/>
    </source>
</evidence>
<proteinExistence type="predicted"/>
<keyword evidence="1" id="KW-0472">Membrane</keyword>
<organism evidence="2 3">
    <name type="scientific">Candidatus Daviesbacteria bacterium RIFCSPHIGHO2_01_FULL_40_11</name>
    <dbReference type="NCBI Taxonomy" id="1797762"/>
    <lineage>
        <taxon>Bacteria</taxon>
        <taxon>Candidatus Daviesiibacteriota</taxon>
    </lineage>
</organism>
<keyword evidence="1" id="KW-1133">Transmembrane helix</keyword>